<organism evidence="1 2">
    <name type="scientific">Eretmocerus hayati</name>
    <dbReference type="NCBI Taxonomy" id="131215"/>
    <lineage>
        <taxon>Eukaryota</taxon>
        <taxon>Metazoa</taxon>
        <taxon>Ecdysozoa</taxon>
        <taxon>Arthropoda</taxon>
        <taxon>Hexapoda</taxon>
        <taxon>Insecta</taxon>
        <taxon>Pterygota</taxon>
        <taxon>Neoptera</taxon>
        <taxon>Endopterygota</taxon>
        <taxon>Hymenoptera</taxon>
        <taxon>Apocrita</taxon>
        <taxon>Proctotrupomorpha</taxon>
        <taxon>Chalcidoidea</taxon>
        <taxon>Aphelinidae</taxon>
        <taxon>Aphelininae</taxon>
        <taxon>Eretmocerus</taxon>
    </lineage>
</organism>
<sequence>MKSTVSFVISLVLVVITIDAHPHPNEDKVENNEIPTANRTPVPKRDYNVVYPYPNCSGTGDCPKICHLKGHYGGHSELYEEPFEVPCGADGGLGDGLLQEEGKLRSKVV</sequence>
<evidence type="ECO:0000313" key="1">
    <source>
        <dbReference type="EMBL" id="KAJ8676125.1"/>
    </source>
</evidence>
<comment type="caution">
    <text evidence="1">The sequence shown here is derived from an EMBL/GenBank/DDBJ whole genome shotgun (WGS) entry which is preliminary data.</text>
</comment>
<dbReference type="EMBL" id="CM056742">
    <property type="protein sequence ID" value="KAJ8676125.1"/>
    <property type="molecule type" value="Genomic_DNA"/>
</dbReference>
<proteinExistence type="predicted"/>
<dbReference type="Proteomes" id="UP001239111">
    <property type="component" value="Chromosome 2"/>
</dbReference>
<accession>A0ACC2P2W9</accession>
<evidence type="ECO:0000313" key="2">
    <source>
        <dbReference type="Proteomes" id="UP001239111"/>
    </source>
</evidence>
<name>A0ACC2P2W9_9HYME</name>
<reference evidence="1" key="1">
    <citation type="submission" date="2023-04" db="EMBL/GenBank/DDBJ databases">
        <title>A chromosome-level genome assembly of the parasitoid wasp Eretmocerus hayati.</title>
        <authorList>
            <person name="Zhong Y."/>
            <person name="Liu S."/>
            <person name="Liu Y."/>
        </authorList>
    </citation>
    <scope>NUCLEOTIDE SEQUENCE</scope>
    <source>
        <strain evidence="1">ZJU_SS_LIU_2023</strain>
    </source>
</reference>
<keyword evidence="2" id="KW-1185">Reference proteome</keyword>
<protein>
    <submittedName>
        <fullName evidence="1">Uncharacterized protein</fullName>
    </submittedName>
</protein>
<gene>
    <name evidence="1" type="ORF">QAD02_011911</name>
</gene>